<dbReference type="GO" id="GO:0008168">
    <property type="term" value="F:methyltransferase activity"/>
    <property type="evidence" value="ECO:0007669"/>
    <property type="project" value="UniProtKB-KW"/>
</dbReference>
<accession>A0ABY5PFS2</accession>
<dbReference type="Proteomes" id="UP001058860">
    <property type="component" value="Chromosome"/>
</dbReference>
<protein>
    <submittedName>
        <fullName evidence="2">FkbM family methyltransferase</fullName>
    </submittedName>
</protein>
<dbReference type="InterPro" id="IPR006342">
    <property type="entry name" value="FkbM_mtfrase"/>
</dbReference>
<dbReference type="InterPro" id="IPR029063">
    <property type="entry name" value="SAM-dependent_MTases_sf"/>
</dbReference>
<name>A0ABY5PFS2_9ACTN</name>
<dbReference type="PANTHER" id="PTHR34203">
    <property type="entry name" value="METHYLTRANSFERASE, FKBM FAMILY PROTEIN"/>
    <property type="match status" value="1"/>
</dbReference>
<dbReference type="NCBIfam" id="TIGR01444">
    <property type="entry name" value="fkbM_fam"/>
    <property type="match status" value="1"/>
</dbReference>
<gene>
    <name evidence="2" type="ORF">LRS13_22975</name>
</gene>
<evidence type="ECO:0000313" key="3">
    <source>
        <dbReference type="Proteomes" id="UP001058860"/>
    </source>
</evidence>
<evidence type="ECO:0000259" key="1">
    <source>
        <dbReference type="Pfam" id="PF05050"/>
    </source>
</evidence>
<dbReference type="EMBL" id="CP088295">
    <property type="protein sequence ID" value="UUY03498.1"/>
    <property type="molecule type" value="Genomic_DNA"/>
</dbReference>
<dbReference type="Gene3D" id="3.40.50.150">
    <property type="entry name" value="Vaccinia Virus protein VP39"/>
    <property type="match status" value="1"/>
</dbReference>
<sequence>MRDRSKVLLTRYPGLYDAARRPYAVGRFWLGRPHDPDYGVFGLLSHETRPFLDVGANAGMSALSFRTYNGRSRIVSIEPNPFHEPDLRFASRLAKPFEYRLWGAGAADTTLTLFVPVFRGVPMSTEASMFIEEITESPSLRERLGEAMDGDEFEIVSHEVPVRRLDVLKLDPAFVKLDVQGAEHDALLGLSDTIQRSKPLLLIETPRPDVRELLERLEYLPYSYLAESNEVVPEVRGRLNTVFVHRDEPVPARRN</sequence>
<dbReference type="InterPro" id="IPR052514">
    <property type="entry name" value="SAM-dependent_MTase"/>
</dbReference>
<keyword evidence="3" id="KW-1185">Reference proteome</keyword>
<organism evidence="2 3">
    <name type="scientific">Svornostia abyssi</name>
    <dbReference type="NCBI Taxonomy" id="2898438"/>
    <lineage>
        <taxon>Bacteria</taxon>
        <taxon>Bacillati</taxon>
        <taxon>Actinomycetota</taxon>
        <taxon>Thermoleophilia</taxon>
        <taxon>Solirubrobacterales</taxon>
        <taxon>Baekduiaceae</taxon>
        <taxon>Svornostia</taxon>
    </lineage>
</organism>
<dbReference type="GO" id="GO:0032259">
    <property type="term" value="P:methylation"/>
    <property type="evidence" value="ECO:0007669"/>
    <property type="project" value="UniProtKB-KW"/>
</dbReference>
<feature type="domain" description="Methyltransferase FkbM" evidence="1">
    <location>
        <begin position="53"/>
        <end position="220"/>
    </location>
</feature>
<proteinExistence type="predicted"/>
<dbReference type="Pfam" id="PF05050">
    <property type="entry name" value="Methyltransf_21"/>
    <property type="match status" value="1"/>
</dbReference>
<keyword evidence="2" id="KW-0489">Methyltransferase</keyword>
<reference evidence="3" key="1">
    <citation type="submission" date="2021-11" db="EMBL/GenBank/DDBJ databases">
        <title>Cultivation dependent microbiological survey of springs from the worlds oldest radium mine currently devoted to the extraction of radon-saturated water.</title>
        <authorList>
            <person name="Kapinusova G."/>
            <person name="Smrhova T."/>
            <person name="Strejcek M."/>
            <person name="Suman J."/>
            <person name="Jani K."/>
            <person name="Pajer P."/>
            <person name="Uhlik O."/>
        </authorList>
    </citation>
    <scope>NUCLEOTIDE SEQUENCE [LARGE SCALE GENOMIC DNA]</scope>
    <source>
        <strain evidence="3">J379</strain>
    </source>
</reference>
<dbReference type="SUPFAM" id="SSF53335">
    <property type="entry name" value="S-adenosyl-L-methionine-dependent methyltransferases"/>
    <property type="match status" value="1"/>
</dbReference>
<dbReference type="RefSeq" id="WP_353864003.1">
    <property type="nucleotide sequence ID" value="NZ_CP088295.1"/>
</dbReference>
<keyword evidence="2" id="KW-0808">Transferase</keyword>
<evidence type="ECO:0000313" key="2">
    <source>
        <dbReference type="EMBL" id="UUY03498.1"/>
    </source>
</evidence>
<dbReference type="PANTHER" id="PTHR34203:SF15">
    <property type="entry name" value="SLL1173 PROTEIN"/>
    <property type="match status" value="1"/>
</dbReference>